<sequence>MADQEQLIHKLKDMQLEYSDTWIEYWQRYSDFNTWQFWVIGALLLVPLIAIYFFIDRKRALLIGFYGLNVHVWFTYTDTLGGNRNLWFYPYKVFPFLPTNFALDVSFIPVSFMLVYQWTVKRKKNYYGYGLLLCAFLAFIFKPILSMIGIFELDRGATYIHLFAGYISVMLVSKWLTNLFVYFERKAA</sequence>
<gene>
    <name evidence="2" type="ORF">CUU66_06760</name>
</gene>
<comment type="caution">
    <text evidence="2">The sequence shown here is derived from an EMBL/GenBank/DDBJ whole genome shotgun (WGS) entry which is preliminary data.</text>
</comment>
<reference evidence="2 3" key="1">
    <citation type="submission" date="2017-11" db="EMBL/GenBank/DDBJ databases">
        <title>Comparitive Functional Genomics of Dry Heat Resistant strains isolated from the Viking Spacecraft.</title>
        <authorList>
            <person name="Seuylemezian A."/>
            <person name="Cooper K."/>
            <person name="Vaishampayan P."/>
        </authorList>
    </citation>
    <scope>NUCLEOTIDE SEQUENCE [LARGE SCALE GENOMIC DNA]</scope>
    <source>
        <strain evidence="2 3">V1-29</strain>
    </source>
</reference>
<protein>
    <submittedName>
        <fullName evidence="2">Uncharacterized protein</fullName>
    </submittedName>
</protein>
<dbReference type="InterPro" id="IPR048147">
    <property type="entry name" value="CBO0543-like"/>
</dbReference>
<feature type="transmembrane region" description="Helical" evidence="1">
    <location>
        <begin position="96"/>
        <end position="116"/>
    </location>
</feature>
<organism evidence="2 3">
    <name type="scientific">Peribacillus deserti</name>
    <dbReference type="NCBI Taxonomy" id="673318"/>
    <lineage>
        <taxon>Bacteria</taxon>
        <taxon>Bacillati</taxon>
        <taxon>Bacillota</taxon>
        <taxon>Bacilli</taxon>
        <taxon>Bacillales</taxon>
        <taxon>Bacillaceae</taxon>
        <taxon>Peribacillus</taxon>
    </lineage>
</organism>
<keyword evidence="3" id="KW-1185">Reference proteome</keyword>
<keyword evidence="1" id="KW-1133">Transmembrane helix</keyword>
<dbReference type="RefSeq" id="WP_101640915.1">
    <property type="nucleotide sequence ID" value="NZ_PGUY01000019.1"/>
</dbReference>
<feature type="transmembrane region" description="Helical" evidence="1">
    <location>
        <begin position="163"/>
        <end position="183"/>
    </location>
</feature>
<keyword evidence="1" id="KW-0472">Membrane</keyword>
<accession>A0A2N5M8I0</accession>
<evidence type="ECO:0000313" key="3">
    <source>
        <dbReference type="Proteomes" id="UP000234748"/>
    </source>
</evidence>
<feature type="transmembrane region" description="Helical" evidence="1">
    <location>
        <begin position="35"/>
        <end position="55"/>
    </location>
</feature>
<keyword evidence="1" id="KW-0812">Transmembrane</keyword>
<dbReference type="Proteomes" id="UP000234748">
    <property type="component" value="Unassembled WGS sequence"/>
</dbReference>
<dbReference type="NCBIfam" id="NF041644">
    <property type="entry name" value="CBO0543_fam"/>
    <property type="match status" value="1"/>
</dbReference>
<feature type="transmembrane region" description="Helical" evidence="1">
    <location>
        <begin position="128"/>
        <end position="151"/>
    </location>
</feature>
<evidence type="ECO:0000256" key="1">
    <source>
        <dbReference type="SAM" id="Phobius"/>
    </source>
</evidence>
<name>A0A2N5M8I0_9BACI</name>
<dbReference type="AlphaFoldDB" id="A0A2N5M8I0"/>
<dbReference type="EMBL" id="PGUY01000019">
    <property type="protein sequence ID" value="PLT30647.1"/>
    <property type="molecule type" value="Genomic_DNA"/>
</dbReference>
<feature type="transmembrane region" description="Helical" evidence="1">
    <location>
        <begin position="60"/>
        <end position="76"/>
    </location>
</feature>
<dbReference type="OrthoDB" id="2591789at2"/>
<proteinExistence type="predicted"/>
<evidence type="ECO:0000313" key="2">
    <source>
        <dbReference type="EMBL" id="PLT30647.1"/>
    </source>
</evidence>